<dbReference type="GO" id="GO:0000502">
    <property type="term" value="C:proteasome complex"/>
    <property type="evidence" value="ECO:0007669"/>
    <property type="project" value="UniProtKB-KW"/>
</dbReference>
<gene>
    <name evidence="8" type="ORF">QBC38DRAFT_257696</name>
</gene>
<comment type="caution">
    <text evidence="8">The sequence shown here is derived from an EMBL/GenBank/DDBJ whole genome shotgun (WGS) entry which is preliminary data.</text>
</comment>
<evidence type="ECO:0000313" key="9">
    <source>
        <dbReference type="Proteomes" id="UP001301958"/>
    </source>
</evidence>
<dbReference type="GO" id="GO:0005737">
    <property type="term" value="C:cytoplasm"/>
    <property type="evidence" value="ECO:0007669"/>
    <property type="project" value="UniProtKB-SubCell"/>
</dbReference>
<evidence type="ECO:0000256" key="4">
    <source>
        <dbReference type="ARBA" id="ARBA00022490"/>
    </source>
</evidence>
<dbReference type="GO" id="GO:0008180">
    <property type="term" value="C:COP9 signalosome"/>
    <property type="evidence" value="ECO:0007669"/>
    <property type="project" value="UniProtKB-KW"/>
</dbReference>
<proteinExistence type="inferred from homology"/>
<dbReference type="Proteomes" id="UP001301958">
    <property type="component" value="Unassembled WGS sequence"/>
</dbReference>
<dbReference type="InterPro" id="IPR036390">
    <property type="entry name" value="WH_DNA-bd_sf"/>
</dbReference>
<evidence type="ECO:0000259" key="7">
    <source>
        <dbReference type="PROSITE" id="PS50250"/>
    </source>
</evidence>
<keyword evidence="9" id="KW-1185">Reference proteome</keyword>
<dbReference type="InterPro" id="IPR045135">
    <property type="entry name" value="Rpn7_N"/>
</dbReference>
<evidence type="ECO:0000313" key="8">
    <source>
        <dbReference type="EMBL" id="KAK4225514.1"/>
    </source>
</evidence>
<dbReference type="InterPro" id="IPR000717">
    <property type="entry name" value="PCI_dom"/>
</dbReference>
<dbReference type="PROSITE" id="PS50250">
    <property type="entry name" value="PCI"/>
    <property type="match status" value="1"/>
</dbReference>
<keyword evidence="6" id="KW-0539">Nucleus</keyword>
<dbReference type="EMBL" id="MU865365">
    <property type="protein sequence ID" value="KAK4225514.1"/>
    <property type="molecule type" value="Genomic_DNA"/>
</dbReference>
<dbReference type="PANTHER" id="PTHR14145">
    <property type="entry name" value="26S PROTESOME SUBUNIT 6"/>
    <property type="match status" value="1"/>
</dbReference>
<keyword evidence="8" id="KW-0647">Proteasome</keyword>
<evidence type="ECO:0000256" key="5">
    <source>
        <dbReference type="ARBA" id="ARBA00022790"/>
    </source>
</evidence>
<dbReference type="Pfam" id="PF01399">
    <property type="entry name" value="PCI"/>
    <property type="match status" value="1"/>
</dbReference>
<comment type="similarity">
    <text evidence="3">Belongs to the CSN1 family.</text>
</comment>
<evidence type="ECO:0000256" key="3">
    <source>
        <dbReference type="ARBA" id="ARBA00008793"/>
    </source>
</evidence>
<evidence type="ECO:0000256" key="6">
    <source>
        <dbReference type="ARBA" id="ARBA00023242"/>
    </source>
</evidence>
<dbReference type="Gene3D" id="1.25.40.570">
    <property type="match status" value="1"/>
</dbReference>
<name>A0AAN7H161_9PEZI</name>
<reference evidence="8" key="1">
    <citation type="journal article" date="2023" name="Mol. Phylogenet. Evol.">
        <title>Genome-scale phylogeny and comparative genomics of the fungal order Sordariales.</title>
        <authorList>
            <person name="Hensen N."/>
            <person name="Bonometti L."/>
            <person name="Westerberg I."/>
            <person name="Brannstrom I.O."/>
            <person name="Guillou S."/>
            <person name="Cros-Aarteil S."/>
            <person name="Calhoun S."/>
            <person name="Haridas S."/>
            <person name="Kuo A."/>
            <person name="Mondo S."/>
            <person name="Pangilinan J."/>
            <person name="Riley R."/>
            <person name="LaButti K."/>
            <person name="Andreopoulos B."/>
            <person name="Lipzen A."/>
            <person name="Chen C."/>
            <person name="Yan M."/>
            <person name="Daum C."/>
            <person name="Ng V."/>
            <person name="Clum A."/>
            <person name="Steindorff A."/>
            <person name="Ohm R.A."/>
            <person name="Martin F."/>
            <person name="Silar P."/>
            <person name="Natvig D.O."/>
            <person name="Lalanne C."/>
            <person name="Gautier V."/>
            <person name="Ament-Velasquez S.L."/>
            <person name="Kruys A."/>
            <person name="Hutchinson M.I."/>
            <person name="Powell A.J."/>
            <person name="Barry K."/>
            <person name="Miller A.N."/>
            <person name="Grigoriev I.V."/>
            <person name="Debuchy R."/>
            <person name="Gladieux P."/>
            <person name="Hiltunen Thoren M."/>
            <person name="Johannesson H."/>
        </authorList>
    </citation>
    <scope>NUCLEOTIDE SEQUENCE</scope>
    <source>
        <strain evidence="8">CBS 990.96</strain>
    </source>
</reference>
<dbReference type="AlphaFoldDB" id="A0AAN7H161"/>
<sequence>MADPLQHFFALMEAQGFVVVQNAPKLDLELYIQNYRGRTRFERLFFIGRSSVTLCVEALKAAVAEAKQGRDVQRYREAVECLRVAAPNDPAAVLDKSWVGRQDAFNRQETARILAEIKVYKNNLVKESIRIGHEDLGKHLESIGDLAGATEAFNKMRPDVSTVKQLLEVGKHLIRTAIQRREWGGIHSHFSKLLFKGDNPDEEKTVQPYVNIAKGITHLYLGEYQEACDNFLTTESNTINTPSYAEIASRNDVAVYGGLLALATMNRIGLQHDVLDNDNFRGFLETEPHIRRAINAFVTGRYSACIQILETYRPDYLLDIHLHKHISTIYSMIRSKCIVQYLLPFSCIKLQTIAEAFSCTEQAIASELADMIQQGKLKARINLIDGVSQLLSTVRIDPRTQMQAEALASAEDYERQAIERLRRMSLAAADLELRQAKQKNVPILSSSVNEFEFQAEDEDSMMAY</sequence>
<evidence type="ECO:0000256" key="2">
    <source>
        <dbReference type="ARBA" id="ARBA00004496"/>
    </source>
</evidence>
<keyword evidence="4" id="KW-0963">Cytoplasm</keyword>
<dbReference type="InterPro" id="IPR019585">
    <property type="entry name" value="Rpn7/CSN1"/>
</dbReference>
<dbReference type="SMART" id="SM00088">
    <property type="entry name" value="PINT"/>
    <property type="match status" value="1"/>
</dbReference>
<dbReference type="SUPFAM" id="SSF46785">
    <property type="entry name" value="Winged helix' DNA-binding domain"/>
    <property type="match status" value="1"/>
</dbReference>
<comment type="subcellular location">
    <subcellularLocation>
        <location evidence="2">Cytoplasm</location>
    </subcellularLocation>
    <subcellularLocation>
        <location evidence="1">Nucleus</location>
    </subcellularLocation>
</comment>
<keyword evidence="5" id="KW-0736">Signalosome</keyword>
<organism evidence="8 9">
    <name type="scientific">Podospora fimiseda</name>
    <dbReference type="NCBI Taxonomy" id="252190"/>
    <lineage>
        <taxon>Eukaryota</taxon>
        <taxon>Fungi</taxon>
        <taxon>Dikarya</taxon>
        <taxon>Ascomycota</taxon>
        <taxon>Pezizomycotina</taxon>
        <taxon>Sordariomycetes</taxon>
        <taxon>Sordariomycetidae</taxon>
        <taxon>Sordariales</taxon>
        <taxon>Podosporaceae</taxon>
        <taxon>Podospora</taxon>
    </lineage>
</organism>
<reference evidence="8" key="2">
    <citation type="submission" date="2023-05" db="EMBL/GenBank/DDBJ databases">
        <authorList>
            <consortium name="Lawrence Berkeley National Laboratory"/>
            <person name="Steindorff A."/>
            <person name="Hensen N."/>
            <person name="Bonometti L."/>
            <person name="Westerberg I."/>
            <person name="Brannstrom I.O."/>
            <person name="Guillou S."/>
            <person name="Cros-Aarteil S."/>
            <person name="Calhoun S."/>
            <person name="Haridas S."/>
            <person name="Kuo A."/>
            <person name="Mondo S."/>
            <person name="Pangilinan J."/>
            <person name="Riley R."/>
            <person name="Labutti K."/>
            <person name="Andreopoulos B."/>
            <person name="Lipzen A."/>
            <person name="Chen C."/>
            <person name="Yanf M."/>
            <person name="Daum C."/>
            <person name="Ng V."/>
            <person name="Clum A."/>
            <person name="Ohm R."/>
            <person name="Martin F."/>
            <person name="Silar P."/>
            <person name="Natvig D."/>
            <person name="Lalanne C."/>
            <person name="Gautier V."/>
            <person name="Ament-Velasquez S.L."/>
            <person name="Kruys A."/>
            <person name="Hutchinson M.I."/>
            <person name="Powell A.J."/>
            <person name="Barry K."/>
            <person name="Miller A.N."/>
            <person name="Grigoriev I.V."/>
            <person name="Debuchy R."/>
            <person name="Gladieux P."/>
            <person name="Thoren M.H."/>
            <person name="Johannesson H."/>
        </authorList>
    </citation>
    <scope>NUCLEOTIDE SEQUENCE</scope>
    <source>
        <strain evidence="8">CBS 990.96</strain>
    </source>
</reference>
<dbReference type="Pfam" id="PF10602">
    <property type="entry name" value="RPN7"/>
    <property type="match status" value="1"/>
</dbReference>
<evidence type="ECO:0000256" key="1">
    <source>
        <dbReference type="ARBA" id="ARBA00004123"/>
    </source>
</evidence>
<protein>
    <submittedName>
        <fullName evidence="8">26S proteasome subunit RPN7-domain-containing protein</fullName>
    </submittedName>
</protein>
<dbReference type="PANTHER" id="PTHR14145:SF2">
    <property type="entry name" value="COP9 SIGNALOSOME COMPLEX SUBUNIT 1"/>
    <property type="match status" value="1"/>
</dbReference>
<accession>A0AAN7H161</accession>
<feature type="domain" description="PCI" evidence="7">
    <location>
        <begin position="217"/>
        <end position="395"/>
    </location>
</feature>